<evidence type="ECO:0000256" key="2">
    <source>
        <dbReference type="ARBA" id="ARBA00006991"/>
    </source>
</evidence>
<evidence type="ECO:0000256" key="9">
    <source>
        <dbReference type="ARBA" id="ARBA00023163"/>
    </source>
</evidence>
<evidence type="ECO:0000256" key="6">
    <source>
        <dbReference type="ARBA" id="ARBA00022833"/>
    </source>
</evidence>
<keyword evidence="7" id="KW-0805">Transcription regulation</keyword>
<evidence type="ECO:0000256" key="3">
    <source>
        <dbReference type="ARBA" id="ARBA00022723"/>
    </source>
</evidence>
<keyword evidence="9" id="KW-0804">Transcription</keyword>
<feature type="non-terminal residue" evidence="14">
    <location>
        <position position="54"/>
    </location>
</feature>
<accession>A0A7L0IJI8</accession>
<sequence length="54" mass="6124">CREGSQSLSQSSDLVVPEQPPTREKPFRCLECGKSFSWSSNMIRHQHIHTGARP</sequence>
<dbReference type="PROSITE" id="PS50157">
    <property type="entry name" value="ZINC_FINGER_C2H2_2"/>
    <property type="match status" value="1"/>
</dbReference>
<evidence type="ECO:0000256" key="5">
    <source>
        <dbReference type="ARBA" id="ARBA00022771"/>
    </source>
</evidence>
<evidence type="ECO:0000256" key="7">
    <source>
        <dbReference type="ARBA" id="ARBA00023015"/>
    </source>
</evidence>
<evidence type="ECO:0000256" key="12">
    <source>
        <dbReference type="SAM" id="MobiDB-lite"/>
    </source>
</evidence>
<keyword evidence="5 11" id="KW-0863">Zinc-finger</keyword>
<protein>
    <submittedName>
        <fullName evidence="14">ZN544 protein</fullName>
    </submittedName>
</protein>
<dbReference type="GO" id="GO:0005634">
    <property type="term" value="C:nucleus"/>
    <property type="evidence" value="ECO:0007669"/>
    <property type="project" value="UniProtKB-SubCell"/>
</dbReference>
<dbReference type="PROSITE" id="PS00028">
    <property type="entry name" value="ZINC_FINGER_C2H2_1"/>
    <property type="match status" value="1"/>
</dbReference>
<feature type="domain" description="C2H2-type" evidence="13">
    <location>
        <begin position="27"/>
        <end position="54"/>
    </location>
</feature>
<dbReference type="EMBL" id="VXAH01000048">
    <property type="protein sequence ID" value="NXK32224.1"/>
    <property type="molecule type" value="Genomic_DNA"/>
</dbReference>
<evidence type="ECO:0000256" key="10">
    <source>
        <dbReference type="ARBA" id="ARBA00023242"/>
    </source>
</evidence>
<dbReference type="InterPro" id="IPR036236">
    <property type="entry name" value="Znf_C2H2_sf"/>
</dbReference>
<comment type="similarity">
    <text evidence="2">Belongs to the krueppel C2H2-type zinc-finger protein family.</text>
</comment>
<evidence type="ECO:0000256" key="8">
    <source>
        <dbReference type="ARBA" id="ARBA00023125"/>
    </source>
</evidence>
<dbReference type="GO" id="GO:0000978">
    <property type="term" value="F:RNA polymerase II cis-regulatory region sequence-specific DNA binding"/>
    <property type="evidence" value="ECO:0007669"/>
    <property type="project" value="TreeGrafter"/>
</dbReference>
<keyword evidence="8" id="KW-0238">DNA-binding</keyword>
<dbReference type="FunFam" id="3.30.160.60:FF:000540">
    <property type="entry name" value="zinc finger protein 263 isoform X1"/>
    <property type="match status" value="1"/>
</dbReference>
<dbReference type="PANTHER" id="PTHR23226">
    <property type="entry name" value="ZINC FINGER AND SCAN DOMAIN-CONTAINING"/>
    <property type="match status" value="1"/>
</dbReference>
<feature type="non-terminal residue" evidence="14">
    <location>
        <position position="1"/>
    </location>
</feature>
<organism evidence="14 15">
    <name type="scientific">Piprites chloris</name>
    <name type="common">Wing-barred manakin</name>
    <dbReference type="NCBI Taxonomy" id="114369"/>
    <lineage>
        <taxon>Eukaryota</taxon>
        <taxon>Metazoa</taxon>
        <taxon>Chordata</taxon>
        <taxon>Craniata</taxon>
        <taxon>Vertebrata</taxon>
        <taxon>Euteleostomi</taxon>
        <taxon>Archelosauria</taxon>
        <taxon>Archosauria</taxon>
        <taxon>Dinosauria</taxon>
        <taxon>Saurischia</taxon>
        <taxon>Theropoda</taxon>
        <taxon>Coelurosauria</taxon>
        <taxon>Aves</taxon>
        <taxon>Neognathae</taxon>
        <taxon>Neoaves</taxon>
        <taxon>Telluraves</taxon>
        <taxon>Australaves</taxon>
        <taxon>Passeriformes</taxon>
        <taxon>Pipridae</taxon>
        <taxon>Piprites</taxon>
    </lineage>
</organism>
<evidence type="ECO:0000313" key="14">
    <source>
        <dbReference type="EMBL" id="NXK32224.1"/>
    </source>
</evidence>
<evidence type="ECO:0000313" key="15">
    <source>
        <dbReference type="Proteomes" id="UP000520962"/>
    </source>
</evidence>
<dbReference type="SUPFAM" id="SSF57667">
    <property type="entry name" value="beta-beta-alpha zinc fingers"/>
    <property type="match status" value="1"/>
</dbReference>
<keyword evidence="3" id="KW-0479">Metal-binding</keyword>
<dbReference type="InterPro" id="IPR013087">
    <property type="entry name" value="Znf_C2H2_type"/>
</dbReference>
<dbReference type="Gene3D" id="3.30.160.60">
    <property type="entry name" value="Classic Zinc Finger"/>
    <property type="match status" value="1"/>
</dbReference>
<reference evidence="14 15" key="1">
    <citation type="submission" date="2019-09" db="EMBL/GenBank/DDBJ databases">
        <title>Bird 10,000 Genomes (B10K) Project - Family phase.</title>
        <authorList>
            <person name="Zhang G."/>
        </authorList>
    </citation>
    <scope>NUCLEOTIDE SEQUENCE [LARGE SCALE GENOMIC DNA]</scope>
    <source>
        <strain evidence="14">B10K-DU-007-02</strain>
        <tissue evidence="14">Mixed tissue sample</tissue>
    </source>
</reference>
<comment type="subcellular location">
    <subcellularLocation>
        <location evidence="1">Nucleus</location>
    </subcellularLocation>
</comment>
<keyword evidence="6" id="KW-0862">Zinc</keyword>
<dbReference type="PANTHER" id="PTHR23226:SF416">
    <property type="entry name" value="FI01424P"/>
    <property type="match status" value="1"/>
</dbReference>
<evidence type="ECO:0000256" key="4">
    <source>
        <dbReference type="ARBA" id="ARBA00022737"/>
    </source>
</evidence>
<feature type="region of interest" description="Disordered" evidence="12">
    <location>
        <begin position="1"/>
        <end position="26"/>
    </location>
</feature>
<keyword evidence="15" id="KW-1185">Reference proteome</keyword>
<evidence type="ECO:0000256" key="1">
    <source>
        <dbReference type="ARBA" id="ARBA00004123"/>
    </source>
</evidence>
<gene>
    <name evidence="14" type="primary">Znf544</name>
    <name evidence="14" type="ORF">PIPCHL_R01682</name>
</gene>
<proteinExistence type="inferred from homology"/>
<dbReference type="Proteomes" id="UP000520962">
    <property type="component" value="Unassembled WGS sequence"/>
</dbReference>
<dbReference type="GO" id="GO:0008270">
    <property type="term" value="F:zinc ion binding"/>
    <property type="evidence" value="ECO:0007669"/>
    <property type="project" value="UniProtKB-KW"/>
</dbReference>
<name>A0A7L0IJI8_PIPCL</name>
<dbReference type="GO" id="GO:0000981">
    <property type="term" value="F:DNA-binding transcription factor activity, RNA polymerase II-specific"/>
    <property type="evidence" value="ECO:0007669"/>
    <property type="project" value="TreeGrafter"/>
</dbReference>
<feature type="compositionally biased region" description="Low complexity" evidence="12">
    <location>
        <begin position="1"/>
        <end position="16"/>
    </location>
</feature>
<comment type="caution">
    <text evidence="14">The sequence shown here is derived from an EMBL/GenBank/DDBJ whole genome shotgun (WGS) entry which is preliminary data.</text>
</comment>
<evidence type="ECO:0000259" key="13">
    <source>
        <dbReference type="PROSITE" id="PS50157"/>
    </source>
</evidence>
<dbReference type="SMART" id="SM00355">
    <property type="entry name" value="ZnF_C2H2"/>
    <property type="match status" value="1"/>
</dbReference>
<keyword evidence="10" id="KW-0539">Nucleus</keyword>
<evidence type="ECO:0000256" key="11">
    <source>
        <dbReference type="PROSITE-ProRule" id="PRU00042"/>
    </source>
</evidence>
<dbReference type="AlphaFoldDB" id="A0A7L0IJI8"/>
<keyword evidence="4" id="KW-0677">Repeat</keyword>